<dbReference type="GO" id="GO:0006950">
    <property type="term" value="P:response to stress"/>
    <property type="evidence" value="ECO:0007669"/>
    <property type="project" value="TreeGrafter"/>
</dbReference>
<dbReference type="PANTHER" id="PTHR33164:SF64">
    <property type="entry name" value="TRANSCRIPTIONAL REGULATOR SLYA"/>
    <property type="match status" value="1"/>
</dbReference>
<evidence type="ECO:0000313" key="6">
    <source>
        <dbReference type="EMBL" id="RAM03786.1"/>
    </source>
</evidence>
<keyword evidence="2" id="KW-0238">DNA-binding</keyword>
<evidence type="ECO:0000256" key="2">
    <source>
        <dbReference type="ARBA" id="ARBA00023125"/>
    </source>
</evidence>
<dbReference type="AlphaFoldDB" id="A0A328FI18"/>
<dbReference type="Gene3D" id="1.10.10.10">
    <property type="entry name" value="Winged helix-like DNA-binding domain superfamily/Winged helix DNA-binding domain"/>
    <property type="match status" value="1"/>
</dbReference>
<keyword evidence="1" id="KW-0805">Transcription regulation</keyword>
<evidence type="ECO:0000256" key="3">
    <source>
        <dbReference type="ARBA" id="ARBA00023163"/>
    </source>
</evidence>
<dbReference type="Pfam" id="PF01047">
    <property type="entry name" value="MarR"/>
    <property type="match status" value="1"/>
</dbReference>
<dbReference type="Proteomes" id="UP000248798">
    <property type="component" value="Unassembled WGS sequence"/>
</dbReference>
<evidence type="ECO:0000259" key="4">
    <source>
        <dbReference type="PROSITE" id="PS50995"/>
    </source>
</evidence>
<dbReference type="EMBL" id="CP036313">
    <property type="protein sequence ID" value="QBH14753.1"/>
    <property type="molecule type" value="Genomic_DNA"/>
</dbReference>
<keyword evidence="3" id="KW-0804">Transcription</keyword>
<accession>A0A328FI18</accession>
<dbReference type="PANTHER" id="PTHR33164">
    <property type="entry name" value="TRANSCRIPTIONAL REGULATOR, MARR FAMILY"/>
    <property type="match status" value="1"/>
</dbReference>
<dbReference type="GO" id="GO:0003700">
    <property type="term" value="F:DNA-binding transcription factor activity"/>
    <property type="evidence" value="ECO:0007669"/>
    <property type="project" value="InterPro"/>
</dbReference>
<dbReference type="InterPro" id="IPR039422">
    <property type="entry name" value="MarR/SlyA-like"/>
</dbReference>
<reference evidence="5 8" key="2">
    <citation type="submission" date="2019-02" db="EMBL/GenBank/DDBJ databases">
        <title>Complete genome sequence of Desulfobacter hydrogenophilus AcRS1.</title>
        <authorList>
            <person name="Marietou A."/>
            <person name="Lund M.B."/>
            <person name="Marshall I.P.G."/>
            <person name="Schreiber L."/>
            <person name="Jorgensen B."/>
        </authorList>
    </citation>
    <scope>NUCLEOTIDE SEQUENCE [LARGE SCALE GENOMIC DNA]</scope>
    <source>
        <strain evidence="5 8">AcRS1</strain>
    </source>
</reference>
<keyword evidence="8" id="KW-1185">Reference proteome</keyword>
<organism evidence="6 7">
    <name type="scientific">Desulfobacter hydrogenophilus</name>
    <dbReference type="NCBI Taxonomy" id="2291"/>
    <lineage>
        <taxon>Bacteria</taxon>
        <taxon>Pseudomonadati</taxon>
        <taxon>Thermodesulfobacteriota</taxon>
        <taxon>Desulfobacteria</taxon>
        <taxon>Desulfobacterales</taxon>
        <taxon>Desulfobacteraceae</taxon>
        <taxon>Desulfobacter</taxon>
    </lineage>
</organism>
<dbReference type="SMART" id="SM00347">
    <property type="entry name" value="HTH_MARR"/>
    <property type="match status" value="1"/>
</dbReference>
<evidence type="ECO:0000256" key="1">
    <source>
        <dbReference type="ARBA" id="ARBA00023015"/>
    </source>
</evidence>
<dbReference type="GO" id="GO:0003677">
    <property type="term" value="F:DNA binding"/>
    <property type="evidence" value="ECO:0007669"/>
    <property type="project" value="UniProtKB-KW"/>
</dbReference>
<evidence type="ECO:0000313" key="5">
    <source>
        <dbReference type="EMBL" id="QBH14753.1"/>
    </source>
</evidence>
<feature type="domain" description="HTH marR-type" evidence="4">
    <location>
        <begin position="8"/>
        <end position="146"/>
    </location>
</feature>
<evidence type="ECO:0000313" key="8">
    <source>
        <dbReference type="Proteomes" id="UP000293902"/>
    </source>
</evidence>
<dbReference type="InterPro" id="IPR036388">
    <property type="entry name" value="WH-like_DNA-bd_sf"/>
</dbReference>
<proteinExistence type="predicted"/>
<dbReference type="PROSITE" id="PS50995">
    <property type="entry name" value="HTH_MARR_2"/>
    <property type="match status" value="1"/>
</dbReference>
<gene>
    <name evidence="6" type="ORF">DO021_01665</name>
    <name evidence="5" type="ORF">EYB58_18625</name>
</gene>
<reference evidence="6 7" key="1">
    <citation type="submission" date="2018-06" db="EMBL/GenBank/DDBJ databases">
        <title>Complete Genome Sequence of Desulfobacter hydrogenophilus (DSM3380).</title>
        <authorList>
            <person name="Marietou A."/>
            <person name="Schreiber L."/>
            <person name="Marshall I."/>
            <person name="Jorgensen B."/>
        </authorList>
    </citation>
    <scope>NUCLEOTIDE SEQUENCE [LARGE SCALE GENOMIC DNA]</scope>
    <source>
        <strain evidence="6 7">DSM 3380</strain>
    </source>
</reference>
<dbReference type="SUPFAM" id="SSF46785">
    <property type="entry name" value="Winged helix' DNA-binding domain"/>
    <property type="match status" value="1"/>
</dbReference>
<dbReference type="EMBL" id="QLNI01000002">
    <property type="protein sequence ID" value="RAM03786.1"/>
    <property type="molecule type" value="Genomic_DNA"/>
</dbReference>
<name>A0A328FI18_9BACT</name>
<dbReference type="InterPro" id="IPR036390">
    <property type="entry name" value="WH_DNA-bd_sf"/>
</dbReference>
<dbReference type="Proteomes" id="UP000293902">
    <property type="component" value="Chromosome"/>
</dbReference>
<dbReference type="OrthoDB" id="8906692at2"/>
<sequence>MEFDYDHNKSLGYLSGLASRMLSNRLAARFQAADIDMTAEQWGAVLILLNGGAITQGQLGEKLCLEKSSVSRLLEGLERRDWIVRTKNPKDSRQKLVTPTPKVLETVEHCSSIARAILKEACHGMTEEDLLICQSALLRIISNLNEGA</sequence>
<dbReference type="InterPro" id="IPR000835">
    <property type="entry name" value="HTH_MarR-typ"/>
</dbReference>
<dbReference type="PRINTS" id="PR00598">
    <property type="entry name" value="HTHMARR"/>
</dbReference>
<evidence type="ECO:0000313" key="7">
    <source>
        <dbReference type="Proteomes" id="UP000248798"/>
    </source>
</evidence>
<protein>
    <submittedName>
        <fullName evidence="6">MarR family transcriptional regulator</fullName>
    </submittedName>
</protein>